<proteinExistence type="predicted"/>
<name>A0A4C1VPH0_EUMVA</name>
<evidence type="ECO:0000256" key="1">
    <source>
        <dbReference type="SAM" id="MobiDB-lite"/>
    </source>
</evidence>
<feature type="compositionally biased region" description="Basic and acidic residues" evidence="1">
    <location>
        <begin position="30"/>
        <end position="40"/>
    </location>
</feature>
<organism evidence="2 3">
    <name type="scientific">Eumeta variegata</name>
    <name type="common">Bagworm moth</name>
    <name type="synonym">Eumeta japonica</name>
    <dbReference type="NCBI Taxonomy" id="151549"/>
    <lineage>
        <taxon>Eukaryota</taxon>
        <taxon>Metazoa</taxon>
        <taxon>Ecdysozoa</taxon>
        <taxon>Arthropoda</taxon>
        <taxon>Hexapoda</taxon>
        <taxon>Insecta</taxon>
        <taxon>Pterygota</taxon>
        <taxon>Neoptera</taxon>
        <taxon>Endopterygota</taxon>
        <taxon>Lepidoptera</taxon>
        <taxon>Glossata</taxon>
        <taxon>Ditrysia</taxon>
        <taxon>Tineoidea</taxon>
        <taxon>Psychidae</taxon>
        <taxon>Oiketicinae</taxon>
        <taxon>Eumeta</taxon>
    </lineage>
</organism>
<feature type="region of interest" description="Disordered" evidence="1">
    <location>
        <begin position="14"/>
        <end position="47"/>
    </location>
</feature>
<reference evidence="2 3" key="1">
    <citation type="journal article" date="2019" name="Commun. Biol.">
        <title>The bagworm genome reveals a unique fibroin gene that provides high tensile strength.</title>
        <authorList>
            <person name="Kono N."/>
            <person name="Nakamura H."/>
            <person name="Ohtoshi R."/>
            <person name="Tomita M."/>
            <person name="Numata K."/>
            <person name="Arakawa K."/>
        </authorList>
    </citation>
    <scope>NUCLEOTIDE SEQUENCE [LARGE SCALE GENOMIC DNA]</scope>
</reference>
<keyword evidence="3" id="KW-1185">Reference proteome</keyword>
<sequence length="112" mass="12485">MVCCPSLPFARAEIQNNKKKRSKGSVRVQRPTEKLKEEGRTSPPQKSCVGDLWLGQAIAKRRKAERGEPANKRLMEIHALVGEYIQEPGMGLKLGMKPGSKFSMGMKNKSMT</sequence>
<dbReference type="EMBL" id="BGZK01000383">
    <property type="protein sequence ID" value="GBP40561.1"/>
    <property type="molecule type" value="Genomic_DNA"/>
</dbReference>
<evidence type="ECO:0000313" key="2">
    <source>
        <dbReference type="EMBL" id="GBP40561.1"/>
    </source>
</evidence>
<protein>
    <submittedName>
        <fullName evidence="2">Uncharacterized protein</fullName>
    </submittedName>
</protein>
<gene>
    <name evidence="2" type="ORF">EVAR_7560_1</name>
</gene>
<accession>A0A4C1VPH0</accession>
<dbReference type="AlphaFoldDB" id="A0A4C1VPH0"/>
<evidence type="ECO:0000313" key="3">
    <source>
        <dbReference type="Proteomes" id="UP000299102"/>
    </source>
</evidence>
<comment type="caution">
    <text evidence="2">The sequence shown here is derived from an EMBL/GenBank/DDBJ whole genome shotgun (WGS) entry which is preliminary data.</text>
</comment>
<dbReference type="Proteomes" id="UP000299102">
    <property type="component" value="Unassembled WGS sequence"/>
</dbReference>